<dbReference type="Proteomes" id="UP001454036">
    <property type="component" value="Unassembled WGS sequence"/>
</dbReference>
<name>A0AAV3PRU1_LITER</name>
<evidence type="ECO:0000259" key="7">
    <source>
        <dbReference type="SMART" id="SM00499"/>
    </source>
</evidence>
<dbReference type="Pfam" id="PF00234">
    <property type="entry name" value="Tryp_alpha_amyl"/>
    <property type="match status" value="1"/>
</dbReference>
<proteinExistence type="inferred from homology"/>
<dbReference type="InterPro" id="IPR036312">
    <property type="entry name" value="Bifun_inhib/LTP/seed_sf"/>
</dbReference>
<evidence type="ECO:0000256" key="5">
    <source>
        <dbReference type="RuleBase" id="RU000628"/>
    </source>
</evidence>
<keyword evidence="9" id="KW-1185">Reference proteome</keyword>
<dbReference type="PRINTS" id="PR00382">
    <property type="entry name" value="LIPIDTRNSFER"/>
</dbReference>
<evidence type="ECO:0000313" key="8">
    <source>
        <dbReference type="EMBL" id="GAA0153886.1"/>
    </source>
</evidence>
<evidence type="ECO:0000256" key="4">
    <source>
        <dbReference type="ARBA" id="ARBA00023157"/>
    </source>
</evidence>
<accession>A0AAV3PRU1</accession>
<keyword evidence="4" id="KW-1015">Disulfide bond</keyword>
<evidence type="ECO:0000256" key="6">
    <source>
        <dbReference type="SAM" id="SignalP"/>
    </source>
</evidence>
<dbReference type="SMART" id="SM00499">
    <property type="entry name" value="AAI"/>
    <property type="match status" value="1"/>
</dbReference>
<evidence type="ECO:0000256" key="2">
    <source>
        <dbReference type="ARBA" id="ARBA00022448"/>
    </source>
</evidence>
<dbReference type="SUPFAM" id="SSF47699">
    <property type="entry name" value="Bifunctional inhibitor/lipid-transfer protein/seed storage 2S albumin"/>
    <property type="match status" value="1"/>
</dbReference>
<evidence type="ECO:0000256" key="3">
    <source>
        <dbReference type="ARBA" id="ARBA00023121"/>
    </source>
</evidence>
<dbReference type="FunFam" id="1.10.110.10:FF:000002">
    <property type="entry name" value="Non-specific lipid-transfer protein"/>
    <property type="match status" value="1"/>
</dbReference>
<keyword evidence="6" id="KW-0732">Signal</keyword>
<dbReference type="InterPro" id="IPR016140">
    <property type="entry name" value="Bifunc_inhib/LTP/seed_store"/>
</dbReference>
<comment type="function">
    <text evidence="5">Plant non-specific lipid-transfer proteins transfer phospholipids as well as galactolipids across membranes. May play a role in wax or cutin deposition in the cell walls of expanding epidermal cells and certain secretory tissues.</text>
</comment>
<reference evidence="8 9" key="1">
    <citation type="submission" date="2024-01" db="EMBL/GenBank/DDBJ databases">
        <title>The complete chloroplast genome sequence of Lithospermum erythrorhizon: insights into the phylogenetic relationship among Boraginaceae species and the maternal lineages of purple gromwells.</title>
        <authorList>
            <person name="Okada T."/>
            <person name="Watanabe K."/>
        </authorList>
    </citation>
    <scope>NUCLEOTIDE SEQUENCE [LARGE SCALE GENOMIC DNA]</scope>
</reference>
<evidence type="ECO:0000313" key="9">
    <source>
        <dbReference type="Proteomes" id="UP001454036"/>
    </source>
</evidence>
<feature type="signal peptide" evidence="6">
    <location>
        <begin position="1"/>
        <end position="26"/>
    </location>
</feature>
<evidence type="ECO:0000256" key="1">
    <source>
        <dbReference type="ARBA" id="ARBA00009748"/>
    </source>
</evidence>
<comment type="similarity">
    <text evidence="1 5">Belongs to the plant LTP family.</text>
</comment>
<dbReference type="GO" id="GO:0008289">
    <property type="term" value="F:lipid binding"/>
    <property type="evidence" value="ECO:0007669"/>
    <property type="project" value="UniProtKB-KW"/>
</dbReference>
<organism evidence="8 9">
    <name type="scientific">Lithospermum erythrorhizon</name>
    <name type="common">Purple gromwell</name>
    <name type="synonym">Lithospermum officinale var. erythrorhizon</name>
    <dbReference type="NCBI Taxonomy" id="34254"/>
    <lineage>
        <taxon>Eukaryota</taxon>
        <taxon>Viridiplantae</taxon>
        <taxon>Streptophyta</taxon>
        <taxon>Embryophyta</taxon>
        <taxon>Tracheophyta</taxon>
        <taxon>Spermatophyta</taxon>
        <taxon>Magnoliopsida</taxon>
        <taxon>eudicotyledons</taxon>
        <taxon>Gunneridae</taxon>
        <taxon>Pentapetalae</taxon>
        <taxon>asterids</taxon>
        <taxon>lamiids</taxon>
        <taxon>Boraginales</taxon>
        <taxon>Boraginaceae</taxon>
        <taxon>Boraginoideae</taxon>
        <taxon>Lithospermeae</taxon>
        <taxon>Lithospermum</taxon>
    </lineage>
</organism>
<sequence>MAMLSKINASLFLFFCMVVLAPNSEAISCGQVQSNLIPCVNYLRNGGAIPLNCCIGIRTLNTAARTTADRQTVCRCAVSIARAIPGINNSNLSGLPGKCRVNLPYKISTSIDCN</sequence>
<feature type="chain" id="PRO_5043965968" description="Non-specific lipid-transfer protein" evidence="6">
    <location>
        <begin position="27"/>
        <end position="114"/>
    </location>
</feature>
<keyword evidence="2 5" id="KW-0813">Transport</keyword>
<dbReference type="Gene3D" id="1.10.110.10">
    <property type="entry name" value="Plant lipid-transfer and hydrophobic proteins"/>
    <property type="match status" value="1"/>
</dbReference>
<feature type="domain" description="Bifunctional inhibitor/plant lipid transfer protein/seed storage helical" evidence="7">
    <location>
        <begin position="29"/>
        <end position="113"/>
    </location>
</feature>
<dbReference type="CDD" id="cd01960">
    <property type="entry name" value="nsLTP1"/>
    <property type="match status" value="1"/>
</dbReference>
<protein>
    <recommendedName>
        <fullName evidence="5">Non-specific lipid-transfer protein</fullName>
    </recommendedName>
</protein>
<dbReference type="GO" id="GO:0006869">
    <property type="term" value="P:lipid transport"/>
    <property type="evidence" value="ECO:0007669"/>
    <property type="project" value="InterPro"/>
</dbReference>
<keyword evidence="3 5" id="KW-0446">Lipid-binding</keyword>
<dbReference type="EMBL" id="BAABME010002275">
    <property type="protein sequence ID" value="GAA0153886.1"/>
    <property type="molecule type" value="Genomic_DNA"/>
</dbReference>
<dbReference type="InterPro" id="IPR000528">
    <property type="entry name" value="Plant_nsLTP"/>
</dbReference>
<dbReference type="PANTHER" id="PTHR33076">
    <property type="entry name" value="NON-SPECIFIC LIPID-TRANSFER PROTEIN 2-RELATED"/>
    <property type="match status" value="1"/>
</dbReference>
<comment type="caution">
    <text evidence="8">The sequence shown here is derived from an EMBL/GenBank/DDBJ whole genome shotgun (WGS) entry which is preliminary data.</text>
</comment>
<dbReference type="AlphaFoldDB" id="A0AAV3PRU1"/>
<gene>
    <name evidence="8" type="ORF">LIER_12016</name>
</gene>